<reference evidence="2" key="1">
    <citation type="submission" date="2009-10" db="EMBL/GenBank/DDBJ databases">
        <title>Diversity of trophic interactions inside an arsenic-rich microbial ecosystem.</title>
        <authorList>
            <person name="Bertin P.N."/>
            <person name="Heinrich-Salmeron A."/>
            <person name="Pelletier E."/>
            <person name="Goulhen-Chollet F."/>
            <person name="Arsene-Ploetze F."/>
            <person name="Gallien S."/>
            <person name="Calteau A."/>
            <person name="Vallenet D."/>
            <person name="Casiot C."/>
            <person name="Chane-Woon-Ming B."/>
            <person name="Giloteaux L."/>
            <person name="Barakat M."/>
            <person name="Bonnefoy V."/>
            <person name="Bruneel O."/>
            <person name="Chandler M."/>
            <person name="Cleiss J."/>
            <person name="Duran R."/>
            <person name="Elbaz-Poulichet F."/>
            <person name="Fonknechten N."/>
            <person name="Lauga B."/>
            <person name="Mornico D."/>
            <person name="Ortet P."/>
            <person name="Schaeffer C."/>
            <person name="Siguier P."/>
            <person name="Alexander Thil Smith A."/>
            <person name="Van Dorsselaer A."/>
            <person name="Weissenbach J."/>
            <person name="Medigue C."/>
            <person name="Le Paslier D."/>
        </authorList>
    </citation>
    <scope>NUCLEOTIDE SEQUENCE</scope>
</reference>
<dbReference type="AlphaFoldDB" id="E6PR93"/>
<feature type="region of interest" description="Disordered" evidence="1">
    <location>
        <begin position="1"/>
        <end position="43"/>
    </location>
</feature>
<gene>
    <name evidence="2" type="ORF">CARN2_2920</name>
</gene>
<protein>
    <submittedName>
        <fullName evidence="2">Uncharacterized protein</fullName>
    </submittedName>
</protein>
<evidence type="ECO:0000256" key="1">
    <source>
        <dbReference type="SAM" id="MobiDB-lite"/>
    </source>
</evidence>
<evidence type="ECO:0000313" key="2">
    <source>
        <dbReference type="EMBL" id="CBH97448.1"/>
    </source>
</evidence>
<dbReference type="EMBL" id="CABM01000043">
    <property type="protein sequence ID" value="CBH97448.1"/>
    <property type="molecule type" value="Genomic_DNA"/>
</dbReference>
<sequence>MSCMSPEPMRASVLGQRPLHPNPRQLASQNVGAESMPPAMQPIHPTRHFYAQVTGQEGGP</sequence>
<name>E6PR93_9ZZZZ</name>
<comment type="caution">
    <text evidence="2">The sequence shown here is derived from an EMBL/GenBank/DDBJ whole genome shotgun (WGS) entry which is preliminary data.</text>
</comment>
<organism evidence="2">
    <name type="scientific">mine drainage metagenome</name>
    <dbReference type="NCBI Taxonomy" id="410659"/>
    <lineage>
        <taxon>unclassified sequences</taxon>
        <taxon>metagenomes</taxon>
        <taxon>ecological metagenomes</taxon>
    </lineage>
</organism>
<accession>E6PR93</accession>
<proteinExistence type="predicted"/>